<keyword evidence="8" id="KW-0325">Glycoprotein</keyword>
<dbReference type="Ensembl" id="ENSPNYT00000000929.1">
    <property type="protein sequence ID" value="ENSPNYP00000000911.1"/>
    <property type="gene ID" value="ENSPNYG00000000765.1"/>
</dbReference>
<evidence type="ECO:0000256" key="5">
    <source>
        <dbReference type="ARBA" id="ARBA00023136"/>
    </source>
</evidence>
<comment type="subcellular location">
    <subcellularLocation>
        <location evidence="1">Membrane</location>
    </subcellularLocation>
</comment>
<keyword evidence="16" id="KW-1185">Reference proteome</keyword>
<keyword evidence="6 9" id="KW-1015">Disulfide bond</keyword>
<dbReference type="InterPro" id="IPR052491">
    <property type="entry name" value="TNFRSF10"/>
</dbReference>
<evidence type="ECO:0000259" key="14">
    <source>
        <dbReference type="PROSITE" id="PS50050"/>
    </source>
</evidence>
<dbReference type="CDD" id="cd08315">
    <property type="entry name" value="Death_TRAILR_DR4_DR5"/>
    <property type="match status" value="1"/>
</dbReference>
<dbReference type="PANTHER" id="PTHR46330:SF6">
    <property type="entry name" value="HEMATOPOIETIC DEATH RECEPTOR-RELATED"/>
    <property type="match status" value="1"/>
</dbReference>
<keyword evidence="4" id="KW-0677">Repeat</keyword>
<dbReference type="SMART" id="SM00208">
    <property type="entry name" value="TNFR"/>
    <property type="match status" value="3"/>
</dbReference>
<dbReference type="Pfam" id="PF00531">
    <property type="entry name" value="Death"/>
    <property type="match status" value="1"/>
</dbReference>
<dbReference type="PROSITE" id="PS50050">
    <property type="entry name" value="TNFR_NGFR_2"/>
    <property type="match status" value="2"/>
</dbReference>
<feature type="domain" description="Death" evidence="13">
    <location>
        <begin position="374"/>
        <end position="438"/>
    </location>
</feature>
<evidence type="ECO:0000256" key="11">
    <source>
        <dbReference type="SAM" id="Phobius"/>
    </source>
</evidence>
<organism evidence="15">
    <name type="scientific">Pundamilia nyererei</name>
    <dbReference type="NCBI Taxonomy" id="303518"/>
    <lineage>
        <taxon>Eukaryota</taxon>
        <taxon>Metazoa</taxon>
        <taxon>Chordata</taxon>
        <taxon>Craniata</taxon>
        <taxon>Vertebrata</taxon>
        <taxon>Euteleostomi</taxon>
        <taxon>Actinopterygii</taxon>
        <taxon>Neopterygii</taxon>
        <taxon>Teleostei</taxon>
        <taxon>Neoteleostei</taxon>
        <taxon>Acanthomorphata</taxon>
        <taxon>Ovalentaria</taxon>
        <taxon>Cichlomorphae</taxon>
        <taxon>Cichliformes</taxon>
        <taxon>Cichlidae</taxon>
        <taxon>African cichlids</taxon>
        <taxon>Pseudocrenilabrinae</taxon>
        <taxon>Haplochromini</taxon>
        <taxon>Pundamilia</taxon>
    </lineage>
</organism>
<dbReference type="CDD" id="cd10580">
    <property type="entry name" value="TNFRSF10"/>
    <property type="match status" value="1"/>
</dbReference>
<dbReference type="InterPro" id="IPR000488">
    <property type="entry name" value="Death_dom"/>
</dbReference>
<evidence type="ECO:0000313" key="15">
    <source>
        <dbReference type="Ensembl" id="ENSPNYP00000000911.1"/>
    </source>
</evidence>
<keyword evidence="11" id="KW-0812">Transmembrane</keyword>
<dbReference type="PROSITE" id="PS50017">
    <property type="entry name" value="DEATH_DOMAIN"/>
    <property type="match status" value="1"/>
</dbReference>
<evidence type="ECO:0000256" key="9">
    <source>
        <dbReference type="PROSITE-ProRule" id="PRU00206"/>
    </source>
</evidence>
<dbReference type="Gene3D" id="1.10.533.10">
    <property type="entry name" value="Death Domain, Fas"/>
    <property type="match status" value="1"/>
</dbReference>
<dbReference type="STRING" id="303518.ENSPNYP00000000911"/>
<dbReference type="Gene3D" id="2.10.50.10">
    <property type="entry name" value="Tumor Necrosis Factor Receptor, subunit A, domain 2"/>
    <property type="match status" value="2"/>
</dbReference>
<reference evidence="17" key="2">
    <citation type="submission" date="2025-04" db="UniProtKB">
        <authorList>
            <consortium name="RefSeq"/>
        </authorList>
    </citation>
    <scope>IDENTIFICATION</scope>
</reference>
<dbReference type="GO" id="GO:0036462">
    <property type="term" value="P:TRAIL-activated apoptotic signaling pathway"/>
    <property type="evidence" value="ECO:0007669"/>
    <property type="project" value="TreeGrafter"/>
</dbReference>
<dbReference type="CTD" id="114461"/>
<dbReference type="GO" id="GO:0043065">
    <property type="term" value="P:positive regulation of apoptotic process"/>
    <property type="evidence" value="ECO:0007669"/>
    <property type="project" value="TreeGrafter"/>
</dbReference>
<dbReference type="GO" id="GO:0005886">
    <property type="term" value="C:plasma membrane"/>
    <property type="evidence" value="ECO:0007669"/>
    <property type="project" value="TreeGrafter"/>
</dbReference>
<dbReference type="InterPro" id="IPR011029">
    <property type="entry name" value="DEATH-like_dom_sf"/>
</dbReference>
<evidence type="ECO:0000256" key="6">
    <source>
        <dbReference type="ARBA" id="ARBA00023157"/>
    </source>
</evidence>
<dbReference type="SUPFAM" id="SSF57586">
    <property type="entry name" value="TNF receptor-like"/>
    <property type="match status" value="2"/>
</dbReference>
<dbReference type="RefSeq" id="XP_005720214.1">
    <property type="nucleotide sequence ID" value="XM_005720157.2"/>
</dbReference>
<feature type="domain" description="TNFR-Cys" evidence="14">
    <location>
        <begin position="91"/>
        <end position="132"/>
    </location>
</feature>
<gene>
    <name evidence="17" type="primary">LOC102199967</name>
</gene>
<evidence type="ECO:0000256" key="2">
    <source>
        <dbReference type="ARBA" id="ARBA00022703"/>
    </source>
</evidence>
<proteinExistence type="predicted"/>
<evidence type="ECO:0000256" key="7">
    <source>
        <dbReference type="ARBA" id="ARBA00023170"/>
    </source>
</evidence>
<accession>A0A3B4EUT8</accession>
<feature type="repeat" description="TNFR-Cys" evidence="9">
    <location>
        <begin position="91"/>
        <end position="132"/>
    </location>
</feature>
<feature type="region of interest" description="Disordered" evidence="10">
    <location>
        <begin position="247"/>
        <end position="333"/>
    </location>
</feature>
<dbReference type="OrthoDB" id="8848202at2759"/>
<keyword evidence="11" id="KW-1133">Transmembrane helix</keyword>
<dbReference type="SUPFAM" id="SSF47986">
    <property type="entry name" value="DEATH domain"/>
    <property type="match status" value="1"/>
</dbReference>
<feature type="disulfide bond" evidence="9">
    <location>
        <begin position="114"/>
        <end position="132"/>
    </location>
</feature>
<evidence type="ECO:0000259" key="13">
    <source>
        <dbReference type="PROSITE" id="PS50017"/>
    </source>
</evidence>
<feature type="compositionally biased region" description="Low complexity" evidence="10">
    <location>
        <begin position="301"/>
        <end position="319"/>
    </location>
</feature>
<evidence type="ECO:0000256" key="1">
    <source>
        <dbReference type="ARBA" id="ARBA00004370"/>
    </source>
</evidence>
<keyword evidence="5 11" id="KW-0472">Membrane</keyword>
<feature type="repeat" description="TNFR-Cys" evidence="9">
    <location>
        <begin position="133"/>
        <end position="173"/>
    </location>
</feature>
<feature type="disulfide bond" evidence="9">
    <location>
        <begin position="152"/>
        <end position="165"/>
    </location>
</feature>
<evidence type="ECO:0000256" key="8">
    <source>
        <dbReference type="ARBA" id="ARBA00023180"/>
    </source>
</evidence>
<feature type="disulfide bond" evidence="9">
    <location>
        <begin position="111"/>
        <end position="124"/>
    </location>
</feature>
<feature type="domain" description="TNFR-Cys" evidence="14">
    <location>
        <begin position="133"/>
        <end position="173"/>
    </location>
</feature>
<dbReference type="GO" id="GO:0004888">
    <property type="term" value="F:transmembrane signaling receptor activity"/>
    <property type="evidence" value="ECO:0007669"/>
    <property type="project" value="UniProtKB-ARBA"/>
</dbReference>
<dbReference type="FunFam" id="2.10.50.10:FF:000004">
    <property type="entry name" value="Tumor necrosis factor receptor superfamily member 6"/>
    <property type="match status" value="1"/>
</dbReference>
<comment type="caution">
    <text evidence="9">Lacks conserved residue(s) required for the propagation of feature annotation.</text>
</comment>
<dbReference type="GeneTree" id="ENSGT00940000165531"/>
<dbReference type="InterPro" id="IPR034024">
    <property type="entry name" value="TNFRSF10_N"/>
</dbReference>
<protein>
    <submittedName>
        <fullName evidence="15 17">Tumor necrosis factor receptor superfamily member 10A-like</fullName>
    </submittedName>
</protein>
<dbReference type="InterPro" id="IPR034029">
    <property type="entry name" value="TNFRSF10A/B_death"/>
</dbReference>
<dbReference type="InterPro" id="IPR001368">
    <property type="entry name" value="TNFR/NGFR_Cys_rich_reg"/>
</dbReference>
<feature type="compositionally biased region" description="Polar residues" evidence="10">
    <location>
        <begin position="320"/>
        <end position="330"/>
    </location>
</feature>
<evidence type="ECO:0000256" key="4">
    <source>
        <dbReference type="ARBA" id="ARBA00022737"/>
    </source>
</evidence>
<keyword evidence="3 12" id="KW-0732">Signal</keyword>
<dbReference type="AlphaFoldDB" id="A0A3B4EUT8"/>
<dbReference type="Proteomes" id="UP000695023">
    <property type="component" value="Unplaced"/>
</dbReference>
<feature type="disulfide bond" evidence="9">
    <location>
        <begin position="134"/>
        <end position="149"/>
    </location>
</feature>
<evidence type="ECO:0000313" key="16">
    <source>
        <dbReference type="Proteomes" id="UP000695023"/>
    </source>
</evidence>
<evidence type="ECO:0000256" key="12">
    <source>
        <dbReference type="SAM" id="SignalP"/>
    </source>
</evidence>
<name>A0A3B4EUT8_9CICH</name>
<keyword evidence="7" id="KW-0675">Receptor</keyword>
<reference evidence="15" key="1">
    <citation type="submission" date="2023-09" db="UniProtKB">
        <authorList>
            <consortium name="Ensembl"/>
        </authorList>
    </citation>
    <scope>IDENTIFICATION</scope>
</reference>
<feature type="signal peptide" evidence="12">
    <location>
        <begin position="1"/>
        <end position="30"/>
    </location>
</feature>
<feature type="chain" id="PRO_5044589813" evidence="12">
    <location>
        <begin position="31"/>
        <end position="450"/>
    </location>
</feature>
<dbReference type="GO" id="GO:0009986">
    <property type="term" value="C:cell surface"/>
    <property type="evidence" value="ECO:0007669"/>
    <property type="project" value="TreeGrafter"/>
</dbReference>
<keyword evidence="2" id="KW-0053">Apoptosis</keyword>
<feature type="transmembrane region" description="Helical" evidence="11">
    <location>
        <begin position="197"/>
        <end position="222"/>
    </location>
</feature>
<evidence type="ECO:0000256" key="3">
    <source>
        <dbReference type="ARBA" id="ARBA00022729"/>
    </source>
</evidence>
<feature type="disulfide bond" evidence="9">
    <location>
        <begin position="155"/>
        <end position="173"/>
    </location>
</feature>
<evidence type="ECO:0000313" key="17">
    <source>
        <dbReference type="RefSeq" id="XP_005720214.1"/>
    </source>
</evidence>
<dbReference type="Pfam" id="PF00020">
    <property type="entry name" value="TNFR_c6"/>
    <property type="match status" value="2"/>
</dbReference>
<evidence type="ECO:0000256" key="10">
    <source>
        <dbReference type="SAM" id="MobiDB-lite"/>
    </source>
</evidence>
<sequence>MNFDPVVGKLHTLTMQVKVAALFIWVVCRAAEPPAAQWSNEAYVNRTLRLHKSCVENEQYLHQGLCCLNCNAGTYVHQPCERDLELGICLPCEHGQTHTEHNNGMFRCLPCTHCRSDQEEIASCTTTADTKCQCKPNTFCVPDQACEVCKRCVKCKPHEEEVKKCTPFSNIVCRKRPLSPTRITPSLSPTLDPPASIVVPLCIFLAIVIIIIIALALWWFIFKQRSCEIPCLKLHCESSEIVKIPIDESGATAEERQNDQNAGLEGEESRPDSRPLLQETQAGMTKASPPLEDEDRGLGDSLPNTTSSSQTSLSALPTAVSNTPHQSPATFRQLPADLDDPLRCRLVPLQGSEKSLRKSFDLFDEYLDVRIHNKFFRMIGVSDNHIRLAESGTSSDKVYELLKNWMQRQGLRADINDLLNTLLTMDQRRSAESIASEALRRGYYKHADTP</sequence>
<dbReference type="PANTHER" id="PTHR46330">
    <property type="entry name" value="TUMOR NECROSIS FACTOR RECEPTOR SUPERFAMILY MEMBER 10B"/>
    <property type="match status" value="1"/>
</dbReference>